<dbReference type="Proteomes" id="UP000800036">
    <property type="component" value="Unassembled WGS sequence"/>
</dbReference>
<keyword evidence="5 6" id="KW-0408">Iron</keyword>
<dbReference type="PANTHER" id="PTHR24304">
    <property type="entry name" value="CYTOCHROME P450 FAMILY 7"/>
    <property type="match status" value="1"/>
</dbReference>
<evidence type="ECO:0000256" key="7">
    <source>
        <dbReference type="SAM" id="Phobius"/>
    </source>
</evidence>
<proteinExistence type="inferred from homology"/>
<evidence type="ECO:0000256" key="3">
    <source>
        <dbReference type="ARBA" id="ARBA00022617"/>
    </source>
</evidence>
<gene>
    <name evidence="8" type="ORF">BU23DRAFT_564885</name>
</gene>
<evidence type="ECO:0000313" key="8">
    <source>
        <dbReference type="EMBL" id="KAF1977367.1"/>
    </source>
</evidence>
<dbReference type="PRINTS" id="PR00465">
    <property type="entry name" value="EP450IV"/>
</dbReference>
<dbReference type="AlphaFoldDB" id="A0A6A5VVX2"/>
<keyword evidence="7" id="KW-0472">Membrane</keyword>
<protein>
    <submittedName>
        <fullName evidence="8">Cytochrome P450</fullName>
    </submittedName>
</protein>
<keyword evidence="3 6" id="KW-0349">Heme</keyword>
<name>A0A6A5VVX2_9PLEO</name>
<evidence type="ECO:0000256" key="1">
    <source>
        <dbReference type="ARBA" id="ARBA00001971"/>
    </source>
</evidence>
<dbReference type="EMBL" id="ML976663">
    <property type="protein sequence ID" value="KAF1977367.1"/>
    <property type="molecule type" value="Genomic_DNA"/>
</dbReference>
<dbReference type="GO" id="GO:0005506">
    <property type="term" value="F:iron ion binding"/>
    <property type="evidence" value="ECO:0007669"/>
    <property type="project" value="InterPro"/>
</dbReference>
<evidence type="ECO:0000256" key="4">
    <source>
        <dbReference type="ARBA" id="ARBA00022723"/>
    </source>
</evidence>
<feature type="transmembrane region" description="Helical" evidence="7">
    <location>
        <begin position="79"/>
        <end position="105"/>
    </location>
</feature>
<reference evidence="8" key="1">
    <citation type="journal article" date="2020" name="Stud. Mycol.">
        <title>101 Dothideomycetes genomes: a test case for predicting lifestyles and emergence of pathogens.</title>
        <authorList>
            <person name="Haridas S."/>
            <person name="Albert R."/>
            <person name="Binder M."/>
            <person name="Bloem J."/>
            <person name="Labutti K."/>
            <person name="Salamov A."/>
            <person name="Andreopoulos B."/>
            <person name="Baker S."/>
            <person name="Barry K."/>
            <person name="Bills G."/>
            <person name="Bluhm B."/>
            <person name="Cannon C."/>
            <person name="Castanera R."/>
            <person name="Culley D."/>
            <person name="Daum C."/>
            <person name="Ezra D."/>
            <person name="Gonzalez J."/>
            <person name="Henrissat B."/>
            <person name="Kuo A."/>
            <person name="Liang C."/>
            <person name="Lipzen A."/>
            <person name="Lutzoni F."/>
            <person name="Magnuson J."/>
            <person name="Mondo S."/>
            <person name="Nolan M."/>
            <person name="Ohm R."/>
            <person name="Pangilinan J."/>
            <person name="Park H.-J."/>
            <person name="Ramirez L."/>
            <person name="Alfaro M."/>
            <person name="Sun H."/>
            <person name="Tritt A."/>
            <person name="Yoshinaga Y."/>
            <person name="Zwiers L.-H."/>
            <person name="Turgeon B."/>
            <person name="Goodwin S."/>
            <person name="Spatafora J."/>
            <person name="Crous P."/>
            <person name="Grigoriev I."/>
        </authorList>
    </citation>
    <scope>NUCLEOTIDE SEQUENCE</scope>
    <source>
        <strain evidence="8">CBS 107.79</strain>
    </source>
</reference>
<dbReference type="GO" id="GO:0020037">
    <property type="term" value="F:heme binding"/>
    <property type="evidence" value="ECO:0007669"/>
    <property type="project" value="InterPro"/>
</dbReference>
<feature type="transmembrane region" description="Helical" evidence="7">
    <location>
        <begin position="54"/>
        <end position="73"/>
    </location>
</feature>
<dbReference type="InterPro" id="IPR036396">
    <property type="entry name" value="Cyt_P450_sf"/>
</dbReference>
<keyword evidence="4 6" id="KW-0479">Metal-binding</keyword>
<dbReference type="OrthoDB" id="3366823at2759"/>
<comment type="similarity">
    <text evidence="2">Belongs to the cytochrome P450 family.</text>
</comment>
<dbReference type="PANTHER" id="PTHR24304:SF2">
    <property type="entry name" value="24-HYDROXYCHOLESTEROL 7-ALPHA-HYDROXYLASE"/>
    <property type="match status" value="1"/>
</dbReference>
<evidence type="ECO:0000313" key="9">
    <source>
        <dbReference type="Proteomes" id="UP000800036"/>
    </source>
</evidence>
<feature type="transmembrane region" description="Helical" evidence="7">
    <location>
        <begin position="190"/>
        <end position="211"/>
    </location>
</feature>
<dbReference type="Pfam" id="PF00067">
    <property type="entry name" value="p450"/>
    <property type="match status" value="1"/>
</dbReference>
<evidence type="ECO:0000256" key="5">
    <source>
        <dbReference type="ARBA" id="ARBA00023004"/>
    </source>
</evidence>
<keyword evidence="7" id="KW-0812">Transmembrane</keyword>
<dbReference type="InterPro" id="IPR050529">
    <property type="entry name" value="CYP450_sterol_14alpha_dmase"/>
</dbReference>
<sequence length="701" mass="79880">MHWLSFTNVDTEKECPTFTKQLDTYNKAGIHYLRTTQNGSKCWAAFIITTRSSALFEFLSGTTLAMTLAIMSMHTTPTIWMLGITLVGILMFIGWVWSIGVQYVFGCMNVAQSHSLPNKARLSVQRGYPRGRDLSRISTTSLTTRRLHSIRLRALLPNDIGLARSLSPKQPLRPPRLINSLRFAMSANQFAAWIVVLLTPLITYCLSHVIFKIKVRSGAGEPPIVPHLFPFLSHTRIFALGDNLLASTFLKQCRPGTPVRFRGIGFDFVLVSGAHLIRKAMLSSGHLDFNQTSATFFRRLFNAPKRICDATLADDSGVGAKPYPGSSVHPGRRLIRNQVLFFNDAFSKPSMDELIPRFLRNLEQRCTEVDVDEDWVRIPDLYAFLSEFVLRCGIRSFNGNSMLELNPGLEKDFTDFNNSVAFLATDLPRWMKPSAFESRAKCLAAVKRWRREAERRSEKAPEQDTEWDSAWGLGAIRRRNNFNWNVIPAAFWWLFEVLRDEDLSYRARAELEATHTLNSPFDPTRILDSPLLQSTYAETLRLHSASLITRTVKKTHALDSWILKLNHTVLVSSHVEHCSPYWNTVDSSGGNHPPEEFWAERFLVQDGDTTQSFSLDGMGEHICPGRHFAKHEMFLTLGVFMTRFDIELLTPRDWRPDNDLTINDAYEDAEVNLDWRIPPMITRGLARHEKQPKYATSVVQP</sequence>
<keyword evidence="9" id="KW-1185">Reference proteome</keyword>
<evidence type="ECO:0000256" key="2">
    <source>
        <dbReference type="ARBA" id="ARBA00010617"/>
    </source>
</evidence>
<dbReference type="GO" id="GO:0008395">
    <property type="term" value="F:steroid hydroxylase activity"/>
    <property type="evidence" value="ECO:0007669"/>
    <property type="project" value="TreeGrafter"/>
</dbReference>
<feature type="binding site" description="axial binding residue" evidence="6">
    <location>
        <position position="623"/>
    </location>
    <ligand>
        <name>heme</name>
        <dbReference type="ChEBI" id="CHEBI:30413"/>
    </ligand>
    <ligandPart>
        <name>Fe</name>
        <dbReference type="ChEBI" id="CHEBI:18248"/>
    </ligandPart>
</feature>
<dbReference type="InterPro" id="IPR001128">
    <property type="entry name" value="Cyt_P450"/>
</dbReference>
<organism evidence="8 9">
    <name type="scientific">Bimuria novae-zelandiae CBS 107.79</name>
    <dbReference type="NCBI Taxonomy" id="1447943"/>
    <lineage>
        <taxon>Eukaryota</taxon>
        <taxon>Fungi</taxon>
        <taxon>Dikarya</taxon>
        <taxon>Ascomycota</taxon>
        <taxon>Pezizomycotina</taxon>
        <taxon>Dothideomycetes</taxon>
        <taxon>Pleosporomycetidae</taxon>
        <taxon>Pleosporales</taxon>
        <taxon>Massarineae</taxon>
        <taxon>Didymosphaeriaceae</taxon>
        <taxon>Bimuria</taxon>
    </lineage>
</organism>
<evidence type="ECO:0000256" key="6">
    <source>
        <dbReference type="PIRSR" id="PIRSR602403-1"/>
    </source>
</evidence>
<dbReference type="SUPFAM" id="SSF48264">
    <property type="entry name" value="Cytochrome P450"/>
    <property type="match status" value="1"/>
</dbReference>
<keyword evidence="7" id="KW-1133">Transmembrane helix</keyword>
<dbReference type="Gene3D" id="1.10.630.10">
    <property type="entry name" value="Cytochrome P450"/>
    <property type="match status" value="1"/>
</dbReference>
<dbReference type="InterPro" id="IPR002403">
    <property type="entry name" value="Cyt_P450_E_grp-IV"/>
</dbReference>
<dbReference type="GO" id="GO:0016705">
    <property type="term" value="F:oxidoreductase activity, acting on paired donors, with incorporation or reduction of molecular oxygen"/>
    <property type="evidence" value="ECO:0007669"/>
    <property type="project" value="InterPro"/>
</dbReference>
<accession>A0A6A5VVX2</accession>
<comment type="cofactor">
    <cofactor evidence="1 6">
        <name>heme</name>
        <dbReference type="ChEBI" id="CHEBI:30413"/>
    </cofactor>
</comment>